<protein>
    <submittedName>
        <fullName evidence="1">Uncharacterized protein</fullName>
    </submittedName>
</protein>
<evidence type="ECO:0000313" key="1">
    <source>
        <dbReference type="EMBL" id="EGF28024.1"/>
    </source>
</evidence>
<sequence>MILRPAVHPLKQVDLAGEGGPRKSKLRVGLIRLSMELLLWA</sequence>
<gene>
    <name evidence="1" type="ORF">RBWH47_01242</name>
</gene>
<comment type="caution">
    <text evidence="1">The sequence shown here is derived from an EMBL/GenBank/DDBJ whole genome shotgun (WGS) entry which is preliminary data.</text>
</comment>
<organism evidence="1 2">
    <name type="scientific">Rhodopirellula baltica WH47</name>
    <dbReference type="NCBI Taxonomy" id="991778"/>
    <lineage>
        <taxon>Bacteria</taxon>
        <taxon>Pseudomonadati</taxon>
        <taxon>Planctomycetota</taxon>
        <taxon>Planctomycetia</taxon>
        <taxon>Pirellulales</taxon>
        <taxon>Pirellulaceae</taxon>
        <taxon>Rhodopirellula</taxon>
    </lineage>
</organism>
<dbReference type="PATRIC" id="fig|991778.3.peg.2102"/>
<dbReference type="Proteomes" id="UP000006222">
    <property type="component" value="Unassembled WGS sequence"/>
</dbReference>
<dbReference type="EMBL" id="AFAR01000117">
    <property type="protein sequence ID" value="EGF28024.1"/>
    <property type="molecule type" value="Genomic_DNA"/>
</dbReference>
<reference evidence="1 2" key="1">
    <citation type="journal article" date="2013" name="Mar. Genomics">
        <title>Expression of sulfatases in Rhodopirellula baltica and the diversity of sulfatases in the genus Rhodopirellula.</title>
        <authorList>
            <person name="Wegner C.E."/>
            <person name="Richter-Heitmann T."/>
            <person name="Klindworth A."/>
            <person name="Klockow C."/>
            <person name="Richter M."/>
            <person name="Achstetter T."/>
            <person name="Glockner F.O."/>
            <person name="Harder J."/>
        </authorList>
    </citation>
    <scope>NUCLEOTIDE SEQUENCE [LARGE SCALE GENOMIC DNA]</scope>
    <source>
        <strain evidence="1 2">WH47</strain>
    </source>
</reference>
<dbReference type="AlphaFoldDB" id="F2AQL4"/>
<evidence type="ECO:0000313" key="2">
    <source>
        <dbReference type="Proteomes" id="UP000006222"/>
    </source>
</evidence>
<proteinExistence type="predicted"/>
<name>F2AQL4_RHOBT</name>
<accession>F2AQL4</accession>